<dbReference type="GO" id="GO:0016757">
    <property type="term" value="F:glycosyltransferase activity"/>
    <property type="evidence" value="ECO:0007669"/>
    <property type="project" value="UniProtKB-KW"/>
</dbReference>
<protein>
    <submittedName>
        <fullName evidence="9">Glycosyl transferase family protein</fullName>
    </submittedName>
</protein>
<feature type="transmembrane region" description="Helical" evidence="7">
    <location>
        <begin position="343"/>
        <end position="362"/>
    </location>
</feature>
<keyword evidence="10" id="KW-1185">Reference proteome</keyword>
<dbReference type="Proteomes" id="UP000007812">
    <property type="component" value="Chromosome"/>
</dbReference>
<evidence type="ECO:0000256" key="3">
    <source>
        <dbReference type="ARBA" id="ARBA00022679"/>
    </source>
</evidence>
<evidence type="ECO:0000256" key="1">
    <source>
        <dbReference type="ARBA" id="ARBA00004141"/>
    </source>
</evidence>
<keyword evidence="2" id="KW-0328">Glycosyltransferase</keyword>
<dbReference type="Gene3D" id="3.90.550.10">
    <property type="entry name" value="Spore Coat Polysaccharide Biosynthesis Protein SpsA, Chain A"/>
    <property type="match status" value="1"/>
</dbReference>
<dbReference type="STRING" id="1006006.Mcup_1527"/>
<name>F4FZE0_METCR</name>
<feature type="domain" description="Glycosyltransferase 2-like" evidence="8">
    <location>
        <begin position="124"/>
        <end position="328"/>
    </location>
</feature>
<dbReference type="InterPro" id="IPR050321">
    <property type="entry name" value="Glycosyltr_2/OpgH_subfam"/>
</dbReference>
<evidence type="ECO:0000313" key="9">
    <source>
        <dbReference type="EMBL" id="AEB95630.1"/>
    </source>
</evidence>
<feature type="transmembrane region" description="Helical" evidence="7">
    <location>
        <begin position="407"/>
        <end position="423"/>
    </location>
</feature>
<organism evidence="9 10">
    <name type="scientific">Metallosphaera cuprina (strain Ar-4)</name>
    <dbReference type="NCBI Taxonomy" id="1006006"/>
    <lineage>
        <taxon>Archaea</taxon>
        <taxon>Thermoproteota</taxon>
        <taxon>Thermoprotei</taxon>
        <taxon>Sulfolobales</taxon>
        <taxon>Sulfolobaceae</taxon>
        <taxon>Metallosphaera</taxon>
    </lineage>
</organism>
<dbReference type="EMBL" id="CP002656">
    <property type="protein sequence ID" value="AEB95630.1"/>
    <property type="molecule type" value="Genomic_DNA"/>
</dbReference>
<dbReference type="AlphaFoldDB" id="F4FZE0"/>
<evidence type="ECO:0000256" key="6">
    <source>
        <dbReference type="ARBA" id="ARBA00023136"/>
    </source>
</evidence>
<feature type="transmembrane region" description="Helical" evidence="7">
    <location>
        <begin position="289"/>
        <end position="309"/>
    </location>
</feature>
<keyword evidence="6 7" id="KW-0472">Membrane</keyword>
<comment type="subcellular location">
    <subcellularLocation>
        <location evidence="1">Membrane</location>
        <topology evidence="1">Multi-pass membrane protein</topology>
    </subcellularLocation>
</comment>
<evidence type="ECO:0000313" key="10">
    <source>
        <dbReference type="Proteomes" id="UP000007812"/>
    </source>
</evidence>
<sequence>MLFIDVLILTFALISSLWILLQSLYYTETPLKCEGHTSSNRKASIIVAIKDEPPKVIEELIENLSNLNYEDYEVIIVSDDSEEAFNLLPKVYPANFRLIRRDKPLGRKAGALNFASNIAKGDFLVYLDSEARVDRDFLKGVSHHLSSSDAVSLRLKVRSPLNKLQKLYAEMTEFSMNSLFRGRFIRNLPIFPNGSAFAITRDALNRIGGWKENKVAEDLEIGIRMYLKGLRVSYADDVLVTTLAPYSWRDFFEQMKRWAYGSGELFPYSLSMIRKGIRGIEGTLYANQWGIYPLLLVGLLVLGLLSGLLRSSPFYWLASLSTFLVITFVFSLRSKTREYDMRIPALTISAFSVGYFSGLIRLKFKWKVTPKIVNSIKDVDSDWIPIEANVLSFLFFVSGLVSLSNQPFQAIILFIISILLLIIP</sequence>
<proteinExistence type="predicted"/>
<dbReference type="OrthoDB" id="46222at2157"/>
<keyword evidence="5 7" id="KW-1133">Transmembrane helix</keyword>
<gene>
    <name evidence="9" type="ordered locus">Mcup_1527</name>
</gene>
<keyword evidence="4 7" id="KW-0812">Transmembrane</keyword>
<evidence type="ECO:0000256" key="5">
    <source>
        <dbReference type="ARBA" id="ARBA00022989"/>
    </source>
</evidence>
<dbReference type="eggNOG" id="arCOG01391">
    <property type="taxonomic scope" value="Archaea"/>
</dbReference>
<dbReference type="InterPro" id="IPR001173">
    <property type="entry name" value="Glyco_trans_2-like"/>
</dbReference>
<evidence type="ECO:0000256" key="2">
    <source>
        <dbReference type="ARBA" id="ARBA00022676"/>
    </source>
</evidence>
<evidence type="ECO:0000256" key="4">
    <source>
        <dbReference type="ARBA" id="ARBA00022692"/>
    </source>
</evidence>
<dbReference type="PANTHER" id="PTHR43867">
    <property type="entry name" value="CELLULOSE SYNTHASE CATALYTIC SUBUNIT A [UDP-FORMING]"/>
    <property type="match status" value="1"/>
</dbReference>
<dbReference type="PATRIC" id="fig|1006006.8.peg.1523"/>
<dbReference type="GO" id="GO:0016020">
    <property type="term" value="C:membrane"/>
    <property type="evidence" value="ECO:0007669"/>
    <property type="project" value="UniProtKB-SubCell"/>
</dbReference>
<dbReference type="Pfam" id="PF13632">
    <property type="entry name" value="Glyco_trans_2_3"/>
    <property type="match status" value="1"/>
</dbReference>
<evidence type="ECO:0000256" key="7">
    <source>
        <dbReference type="SAM" id="Phobius"/>
    </source>
</evidence>
<dbReference type="HOGENOM" id="CLU_644993_0_0_2"/>
<evidence type="ECO:0000259" key="8">
    <source>
        <dbReference type="Pfam" id="PF13632"/>
    </source>
</evidence>
<feature type="transmembrane region" description="Helical" evidence="7">
    <location>
        <begin position="7"/>
        <end position="26"/>
    </location>
</feature>
<dbReference type="PANTHER" id="PTHR43867:SF2">
    <property type="entry name" value="CELLULOSE SYNTHASE CATALYTIC SUBUNIT A [UDP-FORMING]"/>
    <property type="match status" value="1"/>
</dbReference>
<dbReference type="InterPro" id="IPR029044">
    <property type="entry name" value="Nucleotide-diphossugar_trans"/>
</dbReference>
<dbReference type="KEGG" id="mcn:Mcup_1527"/>
<feature type="transmembrane region" description="Helical" evidence="7">
    <location>
        <begin position="314"/>
        <end position="331"/>
    </location>
</feature>
<dbReference type="SUPFAM" id="SSF53448">
    <property type="entry name" value="Nucleotide-diphospho-sugar transferases"/>
    <property type="match status" value="1"/>
</dbReference>
<dbReference type="CDD" id="cd06423">
    <property type="entry name" value="CESA_like"/>
    <property type="match status" value="1"/>
</dbReference>
<keyword evidence="3 9" id="KW-0808">Transferase</keyword>
<reference evidence="9 10" key="1">
    <citation type="journal article" date="2011" name="J. Bacteriol.">
        <title>Complete genome sequence of Metallosphaera cuprina, a metal sulfide-oxidizing archaeon from a hot spring.</title>
        <authorList>
            <person name="Liu L.J."/>
            <person name="You X.Y."/>
            <person name="Zheng H."/>
            <person name="Wang S."/>
            <person name="Jiang C.Y."/>
            <person name="Liu S.J."/>
        </authorList>
    </citation>
    <scope>NUCLEOTIDE SEQUENCE [LARGE SCALE GENOMIC DNA]</scope>
    <source>
        <strain evidence="9 10">Ar-4</strain>
    </source>
</reference>
<accession>F4FZE0</accession>